<dbReference type="Proteomes" id="UP001203761">
    <property type="component" value="Unassembled WGS sequence"/>
</dbReference>
<sequence length="241" mass="25049">MLRLIALPLALLSLTACVGTTTAGSGPPATDPASSPAAATSSGAPRATPSASPSTETASEDPQSSGGTALTTIWVDSTWSVEERSEDLCAVSAVVSPFTLTGDRQHVMCGPTAADTMACAIDGPDDTVTCIVDPLAKKAIRFRSPALAAGTDVSPREGEAIPLYVALPDGVNCAPITHDHDQHFGGQFSWYRCEDGSELLTPDEIDATFERGEPWVVQRSRDQQAPEATAVTAAIFAQYEG</sequence>
<dbReference type="EMBL" id="JAKNCJ010000009">
    <property type="protein sequence ID" value="MCL6424170.1"/>
    <property type="molecule type" value="Genomic_DNA"/>
</dbReference>
<feature type="chain" id="PRO_5045405412" evidence="2">
    <location>
        <begin position="19"/>
        <end position="241"/>
    </location>
</feature>
<feature type="region of interest" description="Disordered" evidence="1">
    <location>
        <begin position="22"/>
        <end position="69"/>
    </location>
</feature>
<evidence type="ECO:0000313" key="3">
    <source>
        <dbReference type="EMBL" id="MCL6424170.1"/>
    </source>
</evidence>
<evidence type="ECO:0000256" key="2">
    <source>
        <dbReference type="SAM" id="SignalP"/>
    </source>
</evidence>
<name>A0ABT0R2K9_9MICO</name>
<gene>
    <name evidence="3" type="ORF">Bequi_12410</name>
</gene>
<keyword evidence="2" id="KW-0732">Signal</keyword>
<dbReference type="PROSITE" id="PS51257">
    <property type="entry name" value="PROKAR_LIPOPROTEIN"/>
    <property type="match status" value="1"/>
</dbReference>
<feature type="compositionally biased region" description="Polar residues" evidence="1">
    <location>
        <begin position="60"/>
        <end position="69"/>
    </location>
</feature>
<comment type="caution">
    <text evidence="3">The sequence shown here is derived from an EMBL/GenBank/DDBJ whole genome shotgun (WGS) entry which is preliminary data.</text>
</comment>
<proteinExistence type="predicted"/>
<accession>A0ABT0R2K9</accession>
<reference evidence="3" key="1">
    <citation type="submission" date="2022-02" db="EMBL/GenBank/DDBJ databases">
        <authorList>
            <person name="Lee M."/>
            <person name="Kim S.-J."/>
            <person name="Jung M.-Y."/>
        </authorList>
    </citation>
    <scope>NUCLEOTIDE SEQUENCE</scope>
    <source>
        <strain evidence="3">JHP9</strain>
    </source>
</reference>
<feature type="signal peptide" evidence="2">
    <location>
        <begin position="1"/>
        <end position="18"/>
    </location>
</feature>
<protein>
    <submittedName>
        <fullName evidence="3">Uncharacterized protein</fullName>
    </submittedName>
</protein>
<evidence type="ECO:0000313" key="4">
    <source>
        <dbReference type="Proteomes" id="UP001203761"/>
    </source>
</evidence>
<evidence type="ECO:0000256" key="1">
    <source>
        <dbReference type="SAM" id="MobiDB-lite"/>
    </source>
</evidence>
<keyword evidence="4" id="KW-1185">Reference proteome</keyword>
<dbReference type="RefSeq" id="WP_249738252.1">
    <property type="nucleotide sequence ID" value="NZ_JAKNCJ010000009.1"/>
</dbReference>
<organism evidence="3 4">
    <name type="scientific">Brachybacterium equifaecis</name>
    <dbReference type="NCBI Taxonomy" id="2910770"/>
    <lineage>
        <taxon>Bacteria</taxon>
        <taxon>Bacillati</taxon>
        <taxon>Actinomycetota</taxon>
        <taxon>Actinomycetes</taxon>
        <taxon>Micrococcales</taxon>
        <taxon>Dermabacteraceae</taxon>
        <taxon>Brachybacterium</taxon>
    </lineage>
</organism>
<feature type="compositionally biased region" description="Low complexity" evidence="1">
    <location>
        <begin position="22"/>
        <end position="57"/>
    </location>
</feature>